<dbReference type="CDD" id="cd03671">
    <property type="entry name" value="NUDIX_Ap4A_hydrolase_plant_like"/>
    <property type="match status" value="1"/>
</dbReference>
<keyword evidence="8" id="KW-1185">Reference proteome</keyword>
<dbReference type="EC" id="3.6.1.-" evidence="4"/>
<dbReference type="InterPro" id="IPR020084">
    <property type="entry name" value="NUDIX_hydrolase_CS"/>
</dbReference>
<dbReference type="EMBL" id="JH603169">
    <property type="protein sequence ID" value="EIC22470.1"/>
    <property type="molecule type" value="Genomic_DNA"/>
</dbReference>
<dbReference type="PROSITE" id="PS51462">
    <property type="entry name" value="NUDIX"/>
    <property type="match status" value="1"/>
</dbReference>
<keyword evidence="3 4" id="KW-0378">Hydrolase</keyword>
<dbReference type="InterPro" id="IPR020476">
    <property type="entry name" value="Nudix_hydrolase"/>
</dbReference>
<organism evidence="7 8">
    <name type="scientific">Thiorhodovibrio frisius</name>
    <dbReference type="NCBI Taxonomy" id="631362"/>
    <lineage>
        <taxon>Bacteria</taxon>
        <taxon>Pseudomonadati</taxon>
        <taxon>Pseudomonadota</taxon>
        <taxon>Gammaproteobacteria</taxon>
        <taxon>Chromatiales</taxon>
        <taxon>Chromatiaceae</taxon>
        <taxon>Thiorhodovibrio</taxon>
    </lineage>
</organism>
<evidence type="ECO:0000256" key="3">
    <source>
        <dbReference type="ARBA" id="ARBA00022801"/>
    </source>
</evidence>
<feature type="compositionally biased region" description="Polar residues" evidence="5">
    <location>
        <begin position="210"/>
        <end position="223"/>
    </location>
</feature>
<dbReference type="STRING" id="631362.Thi970DRAFT_02736"/>
<dbReference type="PANTHER" id="PTHR11839">
    <property type="entry name" value="UDP/ADP-SUGAR PYROPHOSPHATASE"/>
    <property type="match status" value="1"/>
</dbReference>
<dbReference type="InterPro" id="IPR000086">
    <property type="entry name" value="NUDIX_hydrolase_dom"/>
</dbReference>
<dbReference type="InterPro" id="IPR022927">
    <property type="entry name" value="RppH"/>
</dbReference>
<comment type="function">
    <text evidence="4">Accelerates the degradation of transcripts by removing pyrophosphate from the 5'-end of triphosphorylated RNA, leading to a more labile monophosphorylated state that can stimulate subsequent ribonuclease cleavage.</text>
</comment>
<dbReference type="Pfam" id="PF00293">
    <property type="entry name" value="NUDIX"/>
    <property type="match status" value="1"/>
</dbReference>
<dbReference type="Proteomes" id="UP000002964">
    <property type="component" value="Unassembled WGS sequence"/>
</dbReference>
<evidence type="ECO:0000256" key="5">
    <source>
        <dbReference type="SAM" id="MobiDB-lite"/>
    </source>
</evidence>
<proteinExistence type="inferred from homology"/>
<reference evidence="7 8" key="2">
    <citation type="submission" date="2011-11" db="EMBL/GenBank/DDBJ databases">
        <authorList>
            <consortium name="US DOE Joint Genome Institute"/>
            <person name="Lucas S."/>
            <person name="Han J."/>
            <person name="Lapidus A."/>
            <person name="Cheng J.-F."/>
            <person name="Goodwin L."/>
            <person name="Pitluck S."/>
            <person name="Peters L."/>
            <person name="Ovchinnikova G."/>
            <person name="Zhang X."/>
            <person name="Detter J.C."/>
            <person name="Han C."/>
            <person name="Tapia R."/>
            <person name="Land M."/>
            <person name="Hauser L."/>
            <person name="Kyrpides N."/>
            <person name="Ivanova N."/>
            <person name="Pagani I."/>
            <person name="Vogl K."/>
            <person name="Liu Z."/>
            <person name="Overmann J."/>
            <person name="Frigaard N.-U."/>
            <person name="Bryant D."/>
            <person name="Woyke T."/>
        </authorList>
    </citation>
    <scope>NUCLEOTIDE SEQUENCE [LARGE SCALE GENOMIC DNA]</scope>
    <source>
        <strain evidence="7 8">970</strain>
    </source>
</reference>
<feature type="short sequence motif" description="Nudix box" evidence="4">
    <location>
        <begin position="81"/>
        <end position="102"/>
    </location>
</feature>
<evidence type="ECO:0000256" key="2">
    <source>
        <dbReference type="ARBA" id="ARBA00001946"/>
    </source>
</evidence>
<name>H8Z149_9GAMM</name>
<comment type="cofactor">
    <cofactor evidence="1">
        <name>Mn(2+)</name>
        <dbReference type="ChEBI" id="CHEBI:29035"/>
    </cofactor>
</comment>
<dbReference type="InterPro" id="IPR015797">
    <property type="entry name" value="NUDIX_hydrolase-like_dom_sf"/>
</dbReference>
<evidence type="ECO:0000313" key="8">
    <source>
        <dbReference type="Proteomes" id="UP000002964"/>
    </source>
</evidence>
<dbReference type="PRINTS" id="PR00502">
    <property type="entry name" value="NUDIXFAMILY"/>
</dbReference>
<evidence type="ECO:0000256" key="1">
    <source>
        <dbReference type="ARBA" id="ARBA00001936"/>
    </source>
</evidence>
<dbReference type="GO" id="GO:0008893">
    <property type="term" value="F:guanosine-3',5'-bis(diphosphate) 3'-diphosphatase activity"/>
    <property type="evidence" value="ECO:0007669"/>
    <property type="project" value="TreeGrafter"/>
</dbReference>
<comment type="similarity">
    <text evidence="4">Belongs to the Nudix hydrolase family. RppH subfamily.</text>
</comment>
<accession>H8Z149</accession>
<sequence>MVPLQSEQNLGRQSASIADLGADLPLSHELWKNASEILKRWPGLIDRDGFRPNVGIILCNGERRLFWGRRVGQNAWQFPQGGIQANETPQEAMFRELEEEVGLVARQVTLLGATRGWLRYRLPKRFIRRHCCGPTCIGQKQIWFLLRVDCNEDAFCLDHSSKPEFDAWRWVRYWSPLREVVYFKRRVYEQALIELQPLLYPELRGDRQSRSPNGLTRHSQKASQPDLHPNLHPNLHSGPQSAQPLPVDWAAVEPTGPEQPPAACRRR</sequence>
<dbReference type="SUPFAM" id="SSF55811">
    <property type="entry name" value="Nudix"/>
    <property type="match status" value="1"/>
</dbReference>
<dbReference type="NCBIfam" id="NF001937">
    <property type="entry name" value="PRK00714.1-4"/>
    <property type="match status" value="1"/>
</dbReference>
<comment type="cofactor">
    <cofactor evidence="4">
        <name>a divalent metal cation</name>
        <dbReference type="ChEBI" id="CHEBI:60240"/>
    </cofactor>
</comment>
<dbReference type="Gene3D" id="3.90.79.10">
    <property type="entry name" value="Nucleoside Triphosphate Pyrophosphohydrolase"/>
    <property type="match status" value="1"/>
</dbReference>
<dbReference type="HAMAP" id="MF_00298">
    <property type="entry name" value="Nudix_RppH"/>
    <property type="match status" value="1"/>
</dbReference>
<feature type="region of interest" description="Disordered" evidence="5">
    <location>
        <begin position="204"/>
        <end position="267"/>
    </location>
</feature>
<dbReference type="HOGENOM" id="CLU_087195_1_1_6"/>
<dbReference type="GO" id="GO:0034432">
    <property type="term" value="F:bis(5'-adenosyl)-pentaphosphatase activity"/>
    <property type="evidence" value="ECO:0007669"/>
    <property type="project" value="TreeGrafter"/>
</dbReference>
<protein>
    <recommendedName>
        <fullName evidence="4">RNA pyrophosphohydrolase</fullName>
        <ecNumber evidence="4">3.6.1.-</ecNumber>
    </recommendedName>
    <alternativeName>
        <fullName evidence="4">(Di)nucleoside polyphosphate hydrolase</fullName>
    </alternativeName>
</protein>
<dbReference type="NCBIfam" id="NF001938">
    <property type="entry name" value="PRK00714.1-5"/>
    <property type="match status" value="1"/>
</dbReference>
<dbReference type="PROSITE" id="PS00893">
    <property type="entry name" value="NUDIX_BOX"/>
    <property type="match status" value="1"/>
</dbReference>
<dbReference type="AlphaFoldDB" id="H8Z149"/>
<feature type="domain" description="Nudix hydrolase" evidence="6">
    <location>
        <begin position="49"/>
        <end position="193"/>
    </location>
</feature>
<comment type="cofactor">
    <cofactor evidence="2">
        <name>Mg(2+)</name>
        <dbReference type="ChEBI" id="CHEBI:18420"/>
    </cofactor>
</comment>
<dbReference type="GO" id="GO:0019693">
    <property type="term" value="P:ribose phosphate metabolic process"/>
    <property type="evidence" value="ECO:0007669"/>
    <property type="project" value="TreeGrafter"/>
</dbReference>
<evidence type="ECO:0000313" key="7">
    <source>
        <dbReference type="EMBL" id="EIC22470.1"/>
    </source>
</evidence>
<evidence type="ECO:0000259" key="6">
    <source>
        <dbReference type="PROSITE" id="PS51462"/>
    </source>
</evidence>
<gene>
    <name evidence="4" type="primary">rppH</name>
    <name evidence="4" type="synonym">nudH</name>
    <name evidence="7" type="ORF">Thi970DRAFT_02736</name>
</gene>
<dbReference type="eggNOG" id="COG1051">
    <property type="taxonomic scope" value="Bacteria"/>
</dbReference>
<dbReference type="PANTHER" id="PTHR11839:SF22">
    <property type="entry name" value="NUDIX HYDROLASE 26, CHLOROPLASTIC"/>
    <property type="match status" value="1"/>
</dbReference>
<dbReference type="GO" id="GO:0006753">
    <property type="term" value="P:nucleoside phosphate metabolic process"/>
    <property type="evidence" value="ECO:0007669"/>
    <property type="project" value="TreeGrafter"/>
</dbReference>
<evidence type="ECO:0000256" key="4">
    <source>
        <dbReference type="HAMAP-Rule" id="MF_00298"/>
    </source>
</evidence>
<reference evidence="8" key="1">
    <citation type="submission" date="2011-06" db="EMBL/GenBank/DDBJ databases">
        <authorList>
            <consortium name="US DOE Joint Genome Institute (JGI-PGF)"/>
            <person name="Lucas S."/>
            <person name="Han J."/>
            <person name="Lapidus A."/>
            <person name="Cheng J.-F."/>
            <person name="Goodwin L."/>
            <person name="Pitluck S."/>
            <person name="Peters L."/>
            <person name="Land M.L."/>
            <person name="Hauser L."/>
            <person name="Vogl K."/>
            <person name="Liu Z."/>
            <person name="Overmann J."/>
            <person name="Frigaard N.-U."/>
            <person name="Bryant D.A."/>
            <person name="Woyke T.J."/>
        </authorList>
    </citation>
    <scope>NUCLEOTIDE SEQUENCE [LARGE SCALE GENOMIC DNA]</scope>
    <source>
        <strain evidence="8">970</strain>
    </source>
</reference>